<keyword evidence="1" id="KW-0326">Glycosidase</keyword>
<keyword evidence="2" id="KW-1185">Reference proteome</keyword>
<dbReference type="Proteomes" id="UP001140087">
    <property type="component" value="Unassembled WGS sequence"/>
</dbReference>
<name>A0ACC1KVT5_9FUNG</name>
<keyword evidence="1" id="KW-0378">Hydrolase</keyword>
<comment type="caution">
    <text evidence="1">The sequence shown here is derived from an EMBL/GenBank/DDBJ whole genome shotgun (WGS) entry which is preliminary data.</text>
</comment>
<proteinExistence type="predicted"/>
<reference evidence="1" key="1">
    <citation type="submission" date="2022-07" db="EMBL/GenBank/DDBJ databases">
        <title>Phylogenomic reconstructions and comparative analyses of Kickxellomycotina fungi.</title>
        <authorList>
            <person name="Reynolds N.K."/>
            <person name="Stajich J.E."/>
            <person name="Barry K."/>
            <person name="Grigoriev I.V."/>
            <person name="Crous P."/>
            <person name="Smith M.E."/>
        </authorList>
    </citation>
    <scope>NUCLEOTIDE SEQUENCE</scope>
    <source>
        <strain evidence="1">BCRC 34780</strain>
    </source>
</reference>
<organism evidence="1 2">
    <name type="scientific">Coemansia helicoidea</name>
    <dbReference type="NCBI Taxonomy" id="1286919"/>
    <lineage>
        <taxon>Eukaryota</taxon>
        <taxon>Fungi</taxon>
        <taxon>Fungi incertae sedis</taxon>
        <taxon>Zoopagomycota</taxon>
        <taxon>Kickxellomycotina</taxon>
        <taxon>Kickxellomycetes</taxon>
        <taxon>Kickxellales</taxon>
        <taxon>Kickxellaceae</taxon>
        <taxon>Coemansia</taxon>
    </lineage>
</organism>
<evidence type="ECO:0000313" key="1">
    <source>
        <dbReference type="EMBL" id="KAJ2796023.1"/>
    </source>
</evidence>
<accession>A0ACC1KVT5</accession>
<sequence length="625" mass="71598">MSKHYAQHEAESRLATPVNGSVPALQGLRRRGSVDDKLASGRMLMINIEEAMAAVLAQEDTNGDYRITIEDTGPKAVNLPTMNSDGYRHVEIRGWYPMMVLMRELELARSEGKSVCYINEAELFPNPVDLLGGMISESFWDGLVRCMDAKGIKTICADPKNSSPDAHPIIYVPHDDEPAFTYYTRIARELADLNIEVVKLPVDITPEYVNSINNKAGILALAADVSTDASGNQTYKPLEFVVPGGRFNEQYGWDSYFEALGLLVDGRIQLAKNMVDNFAYEIKHYGKILNANRSYYLTRSQPPFLTDMIIRVYDAMTSSDEYDDEESFAWLRRSFEAAITEYFDVWMAKPRYNEETGLSCYYTTGTRMPPETEPGHFHQIIKPYADKLGISVDEYTAMYGREEISEPELDEFFVHDRAVRESGHDTSYRLERRCAHLATIDLNSLLYKYEIDIADSLDAFFGGRFVHSATGRETTSDEWRERAQVRNRSIDRYLWNEEKGLYYDYDVKLREQSVYESVTSLWPLWAGCATDRQAERLVRAACDKFEEAGGLVSGTEESRGVITLERPNRQWDFPYGWAPHQIMAWYGLYRYGFGEVAQRHAYRWLYTIILAFYNHSGTVVEKLDV</sequence>
<evidence type="ECO:0000313" key="2">
    <source>
        <dbReference type="Proteomes" id="UP001140087"/>
    </source>
</evidence>
<feature type="non-terminal residue" evidence="1">
    <location>
        <position position="625"/>
    </location>
</feature>
<dbReference type="EMBL" id="JANBUN010001992">
    <property type="protein sequence ID" value="KAJ2796023.1"/>
    <property type="molecule type" value="Genomic_DNA"/>
</dbReference>
<protein>
    <submittedName>
        <fullName evidence="1">Alpha,alpha-trehalase nth1</fullName>
        <ecNumber evidence="1">3.2.1.28</ecNumber>
    </submittedName>
</protein>
<gene>
    <name evidence="1" type="primary">NTH1_2</name>
    <name evidence="1" type="ORF">H4R21_004875</name>
</gene>
<dbReference type="EC" id="3.2.1.28" evidence="1"/>